<dbReference type="Pfam" id="PF05019">
    <property type="entry name" value="Coq4"/>
    <property type="match status" value="1"/>
</dbReference>
<evidence type="ECO:0008006" key="3">
    <source>
        <dbReference type="Google" id="ProtNLM"/>
    </source>
</evidence>
<protein>
    <recommendedName>
        <fullName evidence="3">Coenzyme Q (Ubiquinone) biosynthesis protein Coq4</fullName>
    </recommendedName>
</protein>
<gene>
    <name evidence="1" type="ORF">IQ266_05100</name>
</gene>
<proteinExistence type="predicted"/>
<dbReference type="InterPro" id="IPR007715">
    <property type="entry name" value="Coq4"/>
</dbReference>
<evidence type="ECO:0000313" key="1">
    <source>
        <dbReference type="EMBL" id="MBE9029139.1"/>
    </source>
</evidence>
<dbReference type="EMBL" id="JADEXQ010000012">
    <property type="protein sequence ID" value="MBE9029139.1"/>
    <property type="molecule type" value="Genomic_DNA"/>
</dbReference>
<dbReference type="RefSeq" id="WP_264323959.1">
    <property type="nucleotide sequence ID" value="NZ_JADEXQ010000012.1"/>
</dbReference>
<reference evidence="1" key="1">
    <citation type="submission" date="2020-10" db="EMBL/GenBank/DDBJ databases">
        <authorList>
            <person name="Castelo-Branco R."/>
            <person name="Eusebio N."/>
            <person name="Adriana R."/>
            <person name="Vieira A."/>
            <person name="Brugerolle De Fraissinette N."/>
            <person name="Rezende De Castro R."/>
            <person name="Schneider M.P."/>
            <person name="Vasconcelos V."/>
            <person name="Leao P.N."/>
        </authorList>
    </citation>
    <scope>NUCLEOTIDE SEQUENCE</scope>
    <source>
        <strain evidence="1">LEGE 11480</strain>
    </source>
</reference>
<sequence length="141" mass="15716">MTTFRRFIQAIRDYYRTGKTGDIAFLKTALLGRGASRSVKHKLQALGDYAPEIDLAQLRHMPAGTLGYAYAQHMERAGIQPLRISPDLQAAAQRSPFGRRYTATHDILHVLLGFDTSYAGEMGIYAFTVAQGFSRYLTLSV</sequence>
<feature type="non-terminal residue" evidence="1">
    <location>
        <position position="141"/>
    </location>
</feature>
<organism evidence="1 2">
    <name type="scientific">Romeriopsis navalis LEGE 11480</name>
    <dbReference type="NCBI Taxonomy" id="2777977"/>
    <lineage>
        <taxon>Bacteria</taxon>
        <taxon>Bacillati</taxon>
        <taxon>Cyanobacteriota</taxon>
        <taxon>Cyanophyceae</taxon>
        <taxon>Leptolyngbyales</taxon>
        <taxon>Leptolyngbyaceae</taxon>
        <taxon>Romeriopsis</taxon>
        <taxon>Romeriopsis navalis</taxon>
    </lineage>
</organism>
<dbReference type="AlphaFoldDB" id="A0A928VNI7"/>
<comment type="caution">
    <text evidence="1">The sequence shown here is derived from an EMBL/GenBank/DDBJ whole genome shotgun (WGS) entry which is preliminary data.</text>
</comment>
<evidence type="ECO:0000313" key="2">
    <source>
        <dbReference type="Proteomes" id="UP000625316"/>
    </source>
</evidence>
<accession>A0A928VNI7</accession>
<keyword evidence="2" id="KW-1185">Reference proteome</keyword>
<dbReference type="Proteomes" id="UP000625316">
    <property type="component" value="Unassembled WGS sequence"/>
</dbReference>
<name>A0A928VNI7_9CYAN</name>
<dbReference type="GO" id="GO:0006744">
    <property type="term" value="P:ubiquinone biosynthetic process"/>
    <property type="evidence" value="ECO:0007669"/>
    <property type="project" value="InterPro"/>
</dbReference>